<evidence type="ECO:0000256" key="1">
    <source>
        <dbReference type="SAM" id="MobiDB-lite"/>
    </source>
</evidence>
<evidence type="ECO:0000313" key="2">
    <source>
        <dbReference type="EMBL" id="CAF2130003.1"/>
    </source>
</evidence>
<feature type="region of interest" description="Disordered" evidence="1">
    <location>
        <begin position="86"/>
        <end position="111"/>
    </location>
</feature>
<dbReference type="SMR" id="A0A816VNS8"/>
<dbReference type="AlphaFoldDB" id="A0A816VNS8"/>
<reference evidence="2" key="1">
    <citation type="submission" date="2021-01" db="EMBL/GenBank/DDBJ databases">
        <authorList>
            <consortium name="Genoscope - CEA"/>
            <person name="William W."/>
        </authorList>
    </citation>
    <scope>NUCLEOTIDE SEQUENCE</scope>
</reference>
<dbReference type="EMBL" id="HG994357">
    <property type="protein sequence ID" value="CAF2130003.1"/>
    <property type="molecule type" value="Genomic_DNA"/>
</dbReference>
<proteinExistence type="predicted"/>
<dbReference type="Proteomes" id="UP001295469">
    <property type="component" value="Chromosome A03"/>
</dbReference>
<organism evidence="2">
    <name type="scientific">Brassica napus</name>
    <name type="common">Rape</name>
    <dbReference type="NCBI Taxonomy" id="3708"/>
    <lineage>
        <taxon>Eukaryota</taxon>
        <taxon>Viridiplantae</taxon>
        <taxon>Streptophyta</taxon>
        <taxon>Embryophyta</taxon>
        <taxon>Tracheophyta</taxon>
        <taxon>Spermatophyta</taxon>
        <taxon>Magnoliopsida</taxon>
        <taxon>eudicotyledons</taxon>
        <taxon>Gunneridae</taxon>
        <taxon>Pentapetalae</taxon>
        <taxon>rosids</taxon>
        <taxon>malvids</taxon>
        <taxon>Brassicales</taxon>
        <taxon>Brassicaceae</taxon>
        <taxon>Brassiceae</taxon>
        <taxon>Brassica</taxon>
    </lineage>
</organism>
<gene>
    <name evidence="2" type="ORF">DARMORV10_A03P49740.1</name>
</gene>
<feature type="compositionally biased region" description="Basic and acidic residues" evidence="1">
    <location>
        <begin position="27"/>
        <end position="63"/>
    </location>
</feature>
<accession>A0A816VNS8</accession>
<sequence length="173" mass="20388">MRKFKNPVDCKKVFVMVIFAGQQPGWAREKLEKEHRESKESGKLKLEREKKDKDAAERQRRAVEASQRATRLEAIEAQMMKVEEPRKRGGYTIPPWILKKTNMPPQDEEEVFRWDDEEEGAEGEVGDAPGTGLFFTCNEDEEKEEERRQRYRQRLRLLAKRRKANGSTIDHIE</sequence>
<protein>
    <submittedName>
        <fullName evidence="2">(rape) hypothetical protein</fullName>
    </submittedName>
</protein>
<feature type="region of interest" description="Disordered" evidence="1">
    <location>
        <begin position="27"/>
        <end position="67"/>
    </location>
</feature>
<name>A0A816VNS8_BRANA</name>